<comment type="caution">
    <text evidence="3">The sequence shown here is derived from an EMBL/GenBank/DDBJ whole genome shotgun (WGS) entry which is preliminary data.</text>
</comment>
<dbReference type="AlphaFoldDB" id="A0A949T8N1"/>
<evidence type="ECO:0000313" key="3">
    <source>
        <dbReference type="EMBL" id="MBV6547442.1"/>
    </source>
</evidence>
<dbReference type="Proteomes" id="UP001196379">
    <property type="component" value="Unassembled WGS sequence"/>
</dbReference>
<evidence type="ECO:0000313" key="4">
    <source>
        <dbReference type="Proteomes" id="UP000732858"/>
    </source>
</evidence>
<evidence type="ECO:0000313" key="2">
    <source>
        <dbReference type="EMBL" id="MBV6530974.1"/>
    </source>
</evidence>
<gene>
    <name evidence="2" type="ORF">HT657_02235</name>
    <name evidence="3" type="ORF">HT672_09195</name>
</gene>
<dbReference type="EMBL" id="JABULY010000001">
    <property type="protein sequence ID" value="MBV6530974.1"/>
    <property type="molecule type" value="Genomic_DNA"/>
</dbReference>
<feature type="region of interest" description="Disordered" evidence="1">
    <location>
        <begin position="546"/>
        <end position="569"/>
    </location>
</feature>
<evidence type="ECO:0000256" key="1">
    <source>
        <dbReference type="SAM" id="MobiDB-lite"/>
    </source>
</evidence>
<proteinExistence type="predicted"/>
<feature type="region of interest" description="Disordered" evidence="1">
    <location>
        <begin position="292"/>
        <end position="318"/>
    </location>
</feature>
<protein>
    <submittedName>
        <fullName evidence="3">Uncharacterized protein</fullName>
    </submittedName>
</protein>
<dbReference type="Proteomes" id="UP000732858">
    <property type="component" value="Unassembled WGS sequence"/>
</dbReference>
<accession>A0A949T8N1</accession>
<name>A0A949T8N1_9PAST</name>
<feature type="region of interest" description="Disordered" evidence="1">
    <location>
        <begin position="475"/>
        <end position="533"/>
    </location>
</feature>
<feature type="compositionally biased region" description="Basic and acidic residues" evidence="1">
    <location>
        <begin position="485"/>
        <end position="523"/>
    </location>
</feature>
<feature type="compositionally biased region" description="Polar residues" evidence="1">
    <location>
        <begin position="296"/>
        <end position="307"/>
    </location>
</feature>
<reference evidence="3 5" key="1">
    <citation type="journal article" date="2021" name="Mol. Ecol.">
        <title>Polar bear-adapted Ursidibacter maritimus are remarkably conserved after generations in captivity.</title>
        <authorList>
            <person name="Espinosa-Gongora C."/>
            <person name="Hansen M.J."/>
            <person name="Bertelsen M.F."/>
            <person name="Bojesen A.M."/>
        </authorList>
    </citation>
    <scope>NUCLEOTIDE SEQUENCE</scope>
    <source>
        <strain evidence="3">Pb43105x</strain>
        <strain evidence="2 5">Pb43106</strain>
    </source>
</reference>
<sequence>MNNNQTWTLAKQFPNVAEQGLQALRDWSAKADMQRERMAILQYYAEERENRDAREARNANLARNVVGGMGVSLGSANSFNSFGGGLYFDNNLNTMMVRLSFLDREMRLDEITSEFIDKRLYNDKGELNYSLDVRDYRTMFIANAVNNEPDPKRDNGLAAVMATGANEGIKFSVDEVGKMTAEGAVNEESWKRATEAFRVSKDDLGNLSPKNKGKVVDKANNAITNVSNAITEKDPLERYADKLRGDDKSLSKEEAIKIARQEFEEKYKSRYSLVDEPLKTKYAMEDLGRQLDEGGKQSSRQSTNIQNENDKVGDTKTTSISDSHLRVFVDSVKEGNLKSIGYNLNDGGVLDRLANHKSFTEMAEYLSSKGYSTDDIKLITAVVVKYRQRDAKVMAENENVPLQDLNKFLSDQELLKAGVDNIEGGTALDNICKVNRKQQFMWDKNLNASKAAPIQELAPENKGKPDSQASLVSAIATPKPTLTYKQEKTEQEKDEERRKREEKDVLDRVEPNRTADHSPRALNEKNTTASIEEQKIILAQQERNMTQEEKMRMEQEIGNDSRNKQGMDV</sequence>
<evidence type="ECO:0000313" key="5">
    <source>
        <dbReference type="Proteomes" id="UP001196379"/>
    </source>
</evidence>
<dbReference type="EMBL" id="JABUMC010000026">
    <property type="protein sequence ID" value="MBV6547442.1"/>
    <property type="molecule type" value="Genomic_DNA"/>
</dbReference>
<dbReference type="RefSeq" id="WP_218192470.1">
    <property type="nucleotide sequence ID" value="NZ_JABULY010000001.1"/>
</dbReference>
<organism evidence="3 4">
    <name type="scientific">Ursidibacter maritimus</name>
    <dbReference type="NCBI Taxonomy" id="1331689"/>
    <lineage>
        <taxon>Bacteria</taxon>
        <taxon>Pseudomonadati</taxon>
        <taxon>Pseudomonadota</taxon>
        <taxon>Gammaproteobacteria</taxon>
        <taxon>Pasteurellales</taxon>
        <taxon>Pasteurellaceae</taxon>
        <taxon>Ursidibacter</taxon>
    </lineage>
</organism>
<keyword evidence="5" id="KW-1185">Reference proteome</keyword>